<keyword evidence="2" id="KW-1185">Reference proteome</keyword>
<gene>
    <name evidence="1" type="ORF">VIBC2010_15764</name>
</gene>
<accession>E3BEL7</accession>
<evidence type="ECO:0000313" key="1">
    <source>
        <dbReference type="EMBL" id="EFP98384.1"/>
    </source>
</evidence>
<sequence>YEEIQHKIIMKKLINIRCIIYIMNDLKILGH</sequence>
<reference evidence="1 2" key="1">
    <citation type="journal article" date="2012" name="Int. J. Syst. Evol. Microbiol.">
        <title>Vibrio caribbeanicus sp. nov., isolated from the marine sponge Scleritoderma cyanea.</title>
        <authorList>
            <person name="Hoffmann M."/>
            <person name="Monday S.R."/>
            <person name="Allard M.W."/>
            <person name="Strain E.A."/>
            <person name="Whittaker P."/>
            <person name="Naum M."/>
            <person name="McCarthy P.J."/>
            <person name="Lopez J.V."/>
            <person name="Fischer M."/>
            <person name="Brown E.W."/>
        </authorList>
    </citation>
    <scope>NUCLEOTIDE SEQUENCE [LARGE SCALE GENOMIC DNA]</scope>
    <source>
        <strain evidence="1 2">ATCC BAA-2122</strain>
    </source>
</reference>
<dbReference type="Proteomes" id="UP000002943">
    <property type="component" value="Unassembled WGS sequence"/>
</dbReference>
<name>E3BEL7_9VIBR</name>
<proteinExistence type="predicted"/>
<dbReference type="AlphaFoldDB" id="E3BEL7"/>
<organism evidence="1 2">
    <name type="scientific">Vibrio caribbeanicus ATCC BAA-2122</name>
    <dbReference type="NCBI Taxonomy" id="796620"/>
    <lineage>
        <taxon>Bacteria</taxon>
        <taxon>Pseudomonadati</taxon>
        <taxon>Pseudomonadota</taxon>
        <taxon>Gammaproteobacteria</taxon>
        <taxon>Vibrionales</taxon>
        <taxon>Vibrionaceae</taxon>
        <taxon>Vibrio</taxon>
    </lineage>
</organism>
<evidence type="ECO:0000313" key="2">
    <source>
        <dbReference type="Proteomes" id="UP000002943"/>
    </source>
</evidence>
<comment type="caution">
    <text evidence="1">The sequence shown here is derived from an EMBL/GenBank/DDBJ whole genome shotgun (WGS) entry which is preliminary data.</text>
</comment>
<dbReference type="EMBL" id="AEIU01000003">
    <property type="protein sequence ID" value="EFP98384.1"/>
    <property type="molecule type" value="Genomic_DNA"/>
</dbReference>
<feature type="non-terminal residue" evidence="1">
    <location>
        <position position="1"/>
    </location>
</feature>
<protein>
    <submittedName>
        <fullName evidence="1">Uncharacterized protein</fullName>
    </submittedName>
</protein>